<dbReference type="InParanoid" id="A0A1X7UYX8"/>
<feature type="chain" id="PRO_5012010621" description="Methyltransferase domain-containing protein" evidence="1">
    <location>
        <begin position="19"/>
        <end position="300"/>
    </location>
</feature>
<accession>A0A1X7UYX8</accession>
<dbReference type="STRING" id="400682.A0A1X7UYX8"/>
<protein>
    <recommendedName>
        <fullName evidence="2">Methyltransferase domain-containing protein</fullName>
    </recommendedName>
</protein>
<dbReference type="AlphaFoldDB" id="A0A1X7UYX8"/>
<dbReference type="InterPro" id="IPR029063">
    <property type="entry name" value="SAM-dependent_MTases_sf"/>
</dbReference>
<feature type="signal peptide" evidence="1">
    <location>
        <begin position="1"/>
        <end position="18"/>
    </location>
</feature>
<dbReference type="PANTHER" id="PTHR43464:SF23">
    <property type="entry name" value="JUVENILE HORMONE ACID O-METHYLTRANSFERASE"/>
    <property type="match status" value="1"/>
</dbReference>
<organism evidence="3">
    <name type="scientific">Amphimedon queenslandica</name>
    <name type="common">Sponge</name>
    <dbReference type="NCBI Taxonomy" id="400682"/>
    <lineage>
        <taxon>Eukaryota</taxon>
        <taxon>Metazoa</taxon>
        <taxon>Porifera</taxon>
        <taxon>Demospongiae</taxon>
        <taxon>Heteroscleromorpha</taxon>
        <taxon>Haplosclerida</taxon>
        <taxon>Niphatidae</taxon>
        <taxon>Amphimedon</taxon>
    </lineage>
</organism>
<dbReference type="SUPFAM" id="SSF53335">
    <property type="entry name" value="S-adenosyl-L-methionine-dependent methyltransferases"/>
    <property type="match status" value="1"/>
</dbReference>
<dbReference type="PANTHER" id="PTHR43464">
    <property type="entry name" value="METHYLTRANSFERASE"/>
    <property type="match status" value="1"/>
</dbReference>
<feature type="domain" description="Methyltransferase" evidence="2">
    <location>
        <begin position="72"/>
        <end position="170"/>
    </location>
</feature>
<proteinExistence type="predicted"/>
<dbReference type="GO" id="GO:0010420">
    <property type="term" value="F:polyprenyldihydroxybenzoate methyltransferase activity"/>
    <property type="evidence" value="ECO:0007669"/>
    <property type="project" value="TreeGrafter"/>
</dbReference>
<reference evidence="3" key="1">
    <citation type="submission" date="2017-05" db="UniProtKB">
        <authorList>
            <consortium name="EnsemblMetazoa"/>
        </authorList>
    </citation>
    <scope>IDENTIFICATION</scope>
</reference>
<dbReference type="OrthoDB" id="540004at2759"/>
<keyword evidence="1" id="KW-0732">Signal</keyword>
<dbReference type="Pfam" id="PF13649">
    <property type="entry name" value="Methyltransf_25"/>
    <property type="match status" value="1"/>
</dbReference>
<dbReference type="InterPro" id="IPR041698">
    <property type="entry name" value="Methyltransf_25"/>
</dbReference>
<dbReference type="CDD" id="cd02440">
    <property type="entry name" value="AdoMet_MTases"/>
    <property type="match status" value="1"/>
</dbReference>
<evidence type="ECO:0000313" key="3">
    <source>
        <dbReference type="EnsemblMetazoa" id="Aqu2.1.32978_001"/>
    </source>
</evidence>
<sequence>MIGSLGWLWVGMAAEAEALDKHAPAKEYSDTLFLESFSKNIREDLWANTTFYTFTNFVLQGTKDNTLGGASVLDLGCGDGMFTRWAAAQGASKVVGIDLSEEQIAVASKMDDGHHSAGIEYHAKDVMDIRTPEYGEFDVIIAVHLICYADNPEKLQRMLQAVSLCLKKGGRCIGVRECLNSALKGPVSMKMKEEIKNGPMLAYQIIPQSDEIVESKDCDDFCACINEFRNSDGSIIKFTNYVVKESTMIKMFNDAGFEVNTCGPILTCSPEGKKMFPADFIDKVTNDFGKLLWYFDITKL</sequence>
<evidence type="ECO:0000259" key="2">
    <source>
        <dbReference type="Pfam" id="PF13649"/>
    </source>
</evidence>
<dbReference type="Gene3D" id="3.40.50.150">
    <property type="entry name" value="Vaccinia Virus protein VP39"/>
    <property type="match status" value="1"/>
</dbReference>
<evidence type="ECO:0000256" key="1">
    <source>
        <dbReference type="SAM" id="SignalP"/>
    </source>
</evidence>
<dbReference type="EnsemblMetazoa" id="Aqu2.1.32978_001">
    <property type="protein sequence ID" value="Aqu2.1.32978_001"/>
    <property type="gene ID" value="Aqu2.1.32978"/>
</dbReference>
<name>A0A1X7UYX8_AMPQE</name>